<keyword evidence="6 10" id="KW-1133">Transmembrane helix</keyword>
<evidence type="ECO:0000256" key="11">
    <source>
        <dbReference type="SAM" id="Phobius"/>
    </source>
</evidence>
<keyword evidence="15" id="KW-1185">Reference proteome</keyword>
<dbReference type="RefSeq" id="WP_249310448.1">
    <property type="nucleotide sequence ID" value="NZ_JACRSU010000001.1"/>
</dbReference>
<comment type="subcellular location">
    <subcellularLocation>
        <location evidence="1">Cell membrane</location>
        <topology evidence="1">Multi-pass membrane protein</topology>
    </subcellularLocation>
</comment>
<keyword evidence="3" id="KW-1003">Cell membrane</keyword>
<keyword evidence="5" id="KW-0677">Repeat</keyword>
<dbReference type="Pfam" id="PF03471">
    <property type="entry name" value="CorC_HlyC"/>
    <property type="match status" value="1"/>
</dbReference>
<dbReference type="InterPro" id="IPR000644">
    <property type="entry name" value="CBS_dom"/>
</dbReference>
<dbReference type="AlphaFoldDB" id="A0A926DLF0"/>
<dbReference type="InterPro" id="IPR046342">
    <property type="entry name" value="CBS_dom_sf"/>
</dbReference>
<comment type="similarity">
    <text evidence="2">Belongs to the UPF0053 family.</text>
</comment>
<evidence type="ECO:0000256" key="5">
    <source>
        <dbReference type="ARBA" id="ARBA00022737"/>
    </source>
</evidence>
<dbReference type="EMBL" id="JACRSU010000001">
    <property type="protein sequence ID" value="MBC8539369.1"/>
    <property type="molecule type" value="Genomic_DNA"/>
</dbReference>
<dbReference type="InterPro" id="IPR016169">
    <property type="entry name" value="FAD-bd_PCMH_sub2"/>
</dbReference>
<evidence type="ECO:0000313" key="14">
    <source>
        <dbReference type="EMBL" id="MBC8539369.1"/>
    </source>
</evidence>
<dbReference type="PANTHER" id="PTHR43099:SF5">
    <property type="entry name" value="HLYC_CORC FAMILY TRANSPORTER"/>
    <property type="match status" value="1"/>
</dbReference>
<feature type="domain" description="CBS" evidence="12">
    <location>
        <begin position="285"/>
        <end position="344"/>
    </location>
</feature>
<evidence type="ECO:0000256" key="4">
    <source>
        <dbReference type="ARBA" id="ARBA00022692"/>
    </source>
</evidence>
<evidence type="ECO:0000256" key="9">
    <source>
        <dbReference type="PROSITE-ProRule" id="PRU00703"/>
    </source>
</evidence>
<dbReference type="Gene3D" id="3.30.465.10">
    <property type="match status" value="1"/>
</dbReference>
<dbReference type="InterPro" id="IPR005170">
    <property type="entry name" value="Transptr-assoc_dom"/>
</dbReference>
<dbReference type="GO" id="GO:0005886">
    <property type="term" value="C:plasma membrane"/>
    <property type="evidence" value="ECO:0007669"/>
    <property type="project" value="UniProtKB-SubCell"/>
</dbReference>
<evidence type="ECO:0000256" key="8">
    <source>
        <dbReference type="ARBA" id="ARBA00023136"/>
    </source>
</evidence>
<feature type="transmembrane region" description="Helical" evidence="11">
    <location>
        <begin position="6"/>
        <end position="30"/>
    </location>
</feature>
<feature type="domain" description="CNNM transmembrane" evidence="13">
    <location>
        <begin position="1"/>
        <end position="205"/>
    </location>
</feature>
<dbReference type="PROSITE" id="PS51846">
    <property type="entry name" value="CNNM"/>
    <property type="match status" value="1"/>
</dbReference>
<dbReference type="InterPro" id="IPR044751">
    <property type="entry name" value="Ion_transp-like_CBS"/>
</dbReference>
<feature type="transmembrane region" description="Helical" evidence="11">
    <location>
        <begin position="107"/>
        <end position="127"/>
    </location>
</feature>
<organism evidence="14 15">
    <name type="scientific">Congzhengia minquanensis</name>
    <dbReference type="NCBI Taxonomy" id="2763657"/>
    <lineage>
        <taxon>Bacteria</taxon>
        <taxon>Bacillati</taxon>
        <taxon>Bacillota</taxon>
        <taxon>Clostridia</taxon>
        <taxon>Eubacteriales</taxon>
        <taxon>Oscillospiraceae</taxon>
        <taxon>Congzhengia</taxon>
    </lineage>
</organism>
<evidence type="ECO:0000313" key="15">
    <source>
        <dbReference type="Proteomes" id="UP000611762"/>
    </source>
</evidence>
<evidence type="ECO:0000256" key="6">
    <source>
        <dbReference type="ARBA" id="ARBA00022989"/>
    </source>
</evidence>
<keyword evidence="4 10" id="KW-0812">Transmembrane</keyword>
<proteinExistence type="inferred from homology"/>
<accession>A0A926DLF0</accession>
<comment type="caution">
    <text evidence="14">The sequence shown here is derived from an EMBL/GenBank/DDBJ whole genome shotgun (WGS) entry which is preliminary data.</text>
</comment>
<protein>
    <submittedName>
        <fullName evidence="14">HlyC/CorC family transporter</fullName>
    </submittedName>
</protein>
<dbReference type="SMART" id="SM01091">
    <property type="entry name" value="CorC_HlyC"/>
    <property type="match status" value="1"/>
</dbReference>
<feature type="transmembrane region" description="Helical" evidence="11">
    <location>
        <begin position="139"/>
        <end position="161"/>
    </location>
</feature>
<dbReference type="SUPFAM" id="SSF56176">
    <property type="entry name" value="FAD-binding/transporter-associated domain-like"/>
    <property type="match status" value="1"/>
</dbReference>
<dbReference type="Gene3D" id="3.10.580.10">
    <property type="entry name" value="CBS-domain"/>
    <property type="match status" value="1"/>
</dbReference>
<dbReference type="PROSITE" id="PS51371">
    <property type="entry name" value="CBS"/>
    <property type="match status" value="1"/>
</dbReference>
<keyword evidence="7 9" id="KW-0129">CBS domain</keyword>
<dbReference type="CDD" id="cd04590">
    <property type="entry name" value="CBS_pair_CorC_HlyC_assoc"/>
    <property type="match status" value="1"/>
</dbReference>
<dbReference type="InterPro" id="IPR036318">
    <property type="entry name" value="FAD-bd_PCMH-like_sf"/>
</dbReference>
<dbReference type="GO" id="GO:0050660">
    <property type="term" value="F:flavin adenine dinucleotide binding"/>
    <property type="evidence" value="ECO:0007669"/>
    <property type="project" value="InterPro"/>
</dbReference>
<dbReference type="Pfam" id="PF00571">
    <property type="entry name" value="CBS"/>
    <property type="match status" value="1"/>
</dbReference>
<feature type="transmembrane region" description="Helical" evidence="11">
    <location>
        <begin position="59"/>
        <end position="81"/>
    </location>
</feature>
<dbReference type="SUPFAM" id="SSF54631">
    <property type="entry name" value="CBS-domain pair"/>
    <property type="match status" value="1"/>
</dbReference>
<name>A0A926DLF0_9FIRM</name>
<evidence type="ECO:0000256" key="7">
    <source>
        <dbReference type="ARBA" id="ARBA00023122"/>
    </source>
</evidence>
<dbReference type="InterPro" id="IPR002550">
    <property type="entry name" value="CNNM"/>
</dbReference>
<evidence type="ECO:0000256" key="1">
    <source>
        <dbReference type="ARBA" id="ARBA00004651"/>
    </source>
</evidence>
<dbReference type="Pfam" id="PF01595">
    <property type="entry name" value="CNNM"/>
    <property type="match status" value="1"/>
</dbReference>
<sequence>MGNTLLWQLLLQVLLIALNAVFASAEIAVISMNDTKLQKLAEAGNKRAMRLARLTSQPARFLATIQVAITLSGFLGSAFAADNFSDLLVSGLMSLGVPVSEKTLDTISVVLITLILSYFTLVFGELVPKRVAMKNAEALALKISTLVSAISKIFAPLVWFLTLSTNAILRLLGIDPNSDDEEVTEEEIRMMVDAGSEKGAIDVEEKELIQNVFEFDDLSADEIATHRTEVTLLWLEETDEQWEKTIFESPHSMFPVCDETVDNVIGILNTKNYFRLKNKSRENVMNSAVTVPYFVPETLKADTLFKNMKASGHYFAVVIDEYGGMTGIITLNDLIQRLVGDFDEEILPRERMDIERLDSKTWNITGNAEIEEVEKNLGVILNPDNEFETFGGYVFSKFGSIPEDGSKFELDSDGLHIKVLEIKDHRMLHSLVCVENFKNSESSKE</sequence>
<reference evidence="14" key="1">
    <citation type="submission" date="2020-08" db="EMBL/GenBank/DDBJ databases">
        <title>Genome public.</title>
        <authorList>
            <person name="Liu C."/>
            <person name="Sun Q."/>
        </authorList>
    </citation>
    <scope>NUCLEOTIDE SEQUENCE</scope>
    <source>
        <strain evidence="14">H8</strain>
    </source>
</reference>
<evidence type="ECO:0000256" key="3">
    <source>
        <dbReference type="ARBA" id="ARBA00022475"/>
    </source>
</evidence>
<keyword evidence="8 10" id="KW-0472">Membrane</keyword>
<evidence type="ECO:0000256" key="10">
    <source>
        <dbReference type="PROSITE-ProRule" id="PRU01193"/>
    </source>
</evidence>
<evidence type="ECO:0000259" key="13">
    <source>
        <dbReference type="PROSITE" id="PS51846"/>
    </source>
</evidence>
<dbReference type="InterPro" id="IPR051676">
    <property type="entry name" value="UPF0053_domain"/>
</dbReference>
<dbReference type="PANTHER" id="PTHR43099">
    <property type="entry name" value="UPF0053 PROTEIN YRKA"/>
    <property type="match status" value="1"/>
</dbReference>
<evidence type="ECO:0000259" key="12">
    <source>
        <dbReference type="PROSITE" id="PS51371"/>
    </source>
</evidence>
<gene>
    <name evidence="14" type="ORF">H8698_00040</name>
</gene>
<dbReference type="Proteomes" id="UP000611762">
    <property type="component" value="Unassembled WGS sequence"/>
</dbReference>
<evidence type="ECO:0000256" key="2">
    <source>
        <dbReference type="ARBA" id="ARBA00006337"/>
    </source>
</evidence>